<keyword evidence="1" id="KW-0472">Membrane</keyword>
<name>A0A9X4M706_9ACTN</name>
<dbReference type="Proteomes" id="UP001152755">
    <property type="component" value="Unassembled WGS sequence"/>
</dbReference>
<sequence length="417" mass="42646">MRAAGGERRGRRGRGPRRLAPSRAALVLRGALAAVALIGVSAALIAYGGGSFDGDPEVTAQIPAAAGDVGGGAAVQYQGVAIGTVVGIDAGTTQSKVVLRIDRAQLDRVPAAVVVRIVPRTLFGDVYLRLIPRYADPSIGPRLSAGDELAADTSADAVQLYQLYRQASDLLERMQPAKLQVALTAISQALRGQGGVLGDTIDRMSAVTGELEPKLDAVLASSPQLRHVSDALRAASGDLIGTLRSATALSQLALDHQGQIDGLLTAGVTLANSVGEVASAQQQRIITVVRVGAPVLGTLASNRAGLADTLDQLGPFGEKGALVFATGRFNITAVPDFSDPLPYTAADCPRYPGAAGANCGAAPARVGGVSDVVDARGERPALAELQGVATSRPSADPNVATSLMLGPLVRGTQVRVR</sequence>
<keyword evidence="1" id="KW-0812">Transmembrane</keyword>
<keyword evidence="1" id="KW-1133">Transmembrane helix</keyword>
<accession>A0A9X4M706</accession>
<dbReference type="Pfam" id="PF02470">
    <property type="entry name" value="MlaD"/>
    <property type="match status" value="1"/>
</dbReference>
<comment type="caution">
    <text evidence="4">The sequence shown here is derived from an EMBL/GenBank/DDBJ whole genome shotgun (WGS) entry which is preliminary data.</text>
</comment>
<dbReference type="GO" id="GO:0051701">
    <property type="term" value="P:biological process involved in interaction with host"/>
    <property type="evidence" value="ECO:0007669"/>
    <property type="project" value="TreeGrafter"/>
</dbReference>
<organism evidence="4 5">
    <name type="scientific">Speluncibacter jeojiensis</name>
    <dbReference type="NCBI Taxonomy" id="2710754"/>
    <lineage>
        <taxon>Bacteria</taxon>
        <taxon>Bacillati</taxon>
        <taxon>Actinomycetota</taxon>
        <taxon>Actinomycetes</taxon>
        <taxon>Mycobacteriales</taxon>
        <taxon>Speluncibacteraceae</taxon>
        <taxon>Speluncibacter</taxon>
    </lineage>
</organism>
<feature type="domain" description="Mce/MlaD" evidence="2">
    <location>
        <begin position="56"/>
        <end position="132"/>
    </location>
</feature>
<evidence type="ECO:0000313" key="4">
    <source>
        <dbReference type="EMBL" id="MDG3015556.1"/>
    </source>
</evidence>
<protein>
    <submittedName>
        <fullName evidence="4">MCE family protein</fullName>
    </submittedName>
</protein>
<dbReference type="GO" id="GO:0005576">
    <property type="term" value="C:extracellular region"/>
    <property type="evidence" value="ECO:0007669"/>
    <property type="project" value="TreeGrafter"/>
</dbReference>
<evidence type="ECO:0000256" key="1">
    <source>
        <dbReference type="SAM" id="Phobius"/>
    </source>
</evidence>
<dbReference type="RefSeq" id="WP_277829991.1">
    <property type="nucleotide sequence ID" value="NZ_JAAIVF010000001.1"/>
</dbReference>
<feature type="transmembrane region" description="Helical" evidence="1">
    <location>
        <begin position="26"/>
        <end position="47"/>
    </location>
</feature>
<dbReference type="AlphaFoldDB" id="A0A9X4M706"/>
<dbReference type="InterPro" id="IPR052336">
    <property type="entry name" value="MlaD_Phospholipid_Transporter"/>
</dbReference>
<reference evidence="4" key="1">
    <citation type="submission" date="2022-08" db="EMBL/GenBank/DDBJ databases">
        <title>Genome analysis of Corynebacteriales strain.</title>
        <authorList>
            <person name="Lee S.D."/>
        </authorList>
    </citation>
    <scope>NUCLEOTIDE SEQUENCE</scope>
    <source>
        <strain evidence="4">D3-21</strain>
    </source>
</reference>
<dbReference type="InterPro" id="IPR024516">
    <property type="entry name" value="Mce_C"/>
</dbReference>
<dbReference type="PANTHER" id="PTHR33371">
    <property type="entry name" value="INTERMEMBRANE PHOSPHOLIPID TRANSPORT SYSTEM BINDING PROTEIN MLAD-RELATED"/>
    <property type="match status" value="1"/>
</dbReference>
<proteinExistence type="predicted"/>
<feature type="domain" description="Mammalian cell entry C-terminal" evidence="3">
    <location>
        <begin position="142"/>
        <end position="315"/>
    </location>
</feature>
<evidence type="ECO:0000259" key="3">
    <source>
        <dbReference type="Pfam" id="PF11887"/>
    </source>
</evidence>
<evidence type="ECO:0000313" key="5">
    <source>
        <dbReference type="Proteomes" id="UP001152755"/>
    </source>
</evidence>
<dbReference type="Pfam" id="PF11887">
    <property type="entry name" value="Mce4_CUP1"/>
    <property type="match status" value="1"/>
</dbReference>
<evidence type="ECO:0000259" key="2">
    <source>
        <dbReference type="Pfam" id="PF02470"/>
    </source>
</evidence>
<dbReference type="PANTHER" id="PTHR33371:SF19">
    <property type="entry name" value="MCE-FAMILY PROTEIN MCE4A"/>
    <property type="match status" value="1"/>
</dbReference>
<dbReference type="InterPro" id="IPR003399">
    <property type="entry name" value="Mce/MlaD"/>
</dbReference>
<gene>
    <name evidence="4" type="ORF">NVS88_13430</name>
</gene>
<dbReference type="EMBL" id="JANRHA010000008">
    <property type="protein sequence ID" value="MDG3015556.1"/>
    <property type="molecule type" value="Genomic_DNA"/>
</dbReference>
<keyword evidence="5" id="KW-1185">Reference proteome</keyword>